<evidence type="ECO:0000256" key="2">
    <source>
        <dbReference type="SAM" id="SignalP"/>
    </source>
</evidence>
<dbReference type="Proteomes" id="UP000085678">
    <property type="component" value="Unplaced"/>
</dbReference>
<feature type="domain" description="MAM" evidence="3">
    <location>
        <begin position="24"/>
        <end position="196"/>
    </location>
</feature>
<accession>A0A1S3IPP4</accession>
<feature type="transmembrane region" description="Helical" evidence="1">
    <location>
        <begin position="247"/>
        <end position="267"/>
    </location>
</feature>
<dbReference type="Gene3D" id="2.60.120.200">
    <property type="match status" value="1"/>
</dbReference>
<evidence type="ECO:0000313" key="5">
    <source>
        <dbReference type="RefSeq" id="XP_013400182.1"/>
    </source>
</evidence>
<dbReference type="PROSITE" id="PS50060">
    <property type="entry name" value="MAM_2"/>
    <property type="match status" value="1"/>
</dbReference>
<dbReference type="SUPFAM" id="SSF49899">
    <property type="entry name" value="Concanavalin A-like lectins/glucanases"/>
    <property type="match status" value="1"/>
</dbReference>
<reference evidence="5" key="1">
    <citation type="submission" date="2025-08" db="UniProtKB">
        <authorList>
            <consortium name="RefSeq"/>
        </authorList>
    </citation>
    <scope>IDENTIFICATION</scope>
    <source>
        <tissue evidence="5">Gonads</tissue>
    </source>
</reference>
<protein>
    <submittedName>
        <fullName evidence="5">MAM domain-containing protein 2-like isoform X1</fullName>
    </submittedName>
</protein>
<dbReference type="STRING" id="7574.A0A1S3IPP4"/>
<sequence length="291" mass="32966">MAVCTLTVVLFLCGVVVKGNTVYDSCNFEQDLCGWTQDNTTDDGDWKRWKGRTPTSSTGPLYDHTTHTSLGFYIYMESSHTAKNDKMRLVSPLFQPDQSRSCFELWYHMFDKPFDLGFKQDDHIGQLKVYIRAKGSKNLTPVFSDQGNHGDIWIHGNITIPCQMQPFQIIIEAVDTAGSAASDIAVDDMNFFQCDEGLRLVCPTTVIATLSTTGFTAKYSDIALENSSSSPFSGLPSTRASRISNRYKLTLILIYQVYMYIVIIKYFCYCKIKVYMFIFSLFLLSYYIASS</sequence>
<dbReference type="PANTHER" id="PTHR23282">
    <property type="entry name" value="APICAL ENDOSOMAL GLYCOPROTEIN PRECURSOR"/>
    <property type="match status" value="1"/>
</dbReference>
<keyword evidence="2" id="KW-0732">Signal</keyword>
<dbReference type="SMART" id="SM00137">
    <property type="entry name" value="MAM"/>
    <property type="match status" value="1"/>
</dbReference>
<dbReference type="KEGG" id="lak:106166244"/>
<dbReference type="OrthoDB" id="6107927at2759"/>
<dbReference type="Pfam" id="PF00629">
    <property type="entry name" value="MAM"/>
    <property type="match status" value="1"/>
</dbReference>
<evidence type="ECO:0000259" key="3">
    <source>
        <dbReference type="PROSITE" id="PS50060"/>
    </source>
</evidence>
<organism evidence="4 5">
    <name type="scientific">Lingula anatina</name>
    <name type="common">Brachiopod</name>
    <name type="synonym">Lingula unguis</name>
    <dbReference type="NCBI Taxonomy" id="7574"/>
    <lineage>
        <taxon>Eukaryota</taxon>
        <taxon>Metazoa</taxon>
        <taxon>Spiralia</taxon>
        <taxon>Lophotrochozoa</taxon>
        <taxon>Brachiopoda</taxon>
        <taxon>Linguliformea</taxon>
        <taxon>Lingulata</taxon>
        <taxon>Lingulida</taxon>
        <taxon>Linguloidea</taxon>
        <taxon>Lingulidae</taxon>
        <taxon>Lingula</taxon>
    </lineage>
</organism>
<gene>
    <name evidence="5" type="primary">LOC106166244</name>
</gene>
<name>A0A1S3IPP4_LINAN</name>
<feature type="signal peptide" evidence="2">
    <location>
        <begin position="1"/>
        <end position="19"/>
    </location>
</feature>
<dbReference type="GO" id="GO:0016020">
    <property type="term" value="C:membrane"/>
    <property type="evidence" value="ECO:0007669"/>
    <property type="project" value="InterPro"/>
</dbReference>
<dbReference type="InterPro" id="IPR000998">
    <property type="entry name" value="MAM_dom"/>
</dbReference>
<dbReference type="CDD" id="cd06263">
    <property type="entry name" value="MAM"/>
    <property type="match status" value="1"/>
</dbReference>
<dbReference type="RefSeq" id="XP_013400182.1">
    <property type="nucleotide sequence ID" value="XM_013544728.1"/>
</dbReference>
<keyword evidence="1" id="KW-0472">Membrane</keyword>
<dbReference type="GeneID" id="106166244"/>
<dbReference type="PANTHER" id="PTHR23282:SF142">
    <property type="entry name" value="MAM DOMAIN-CONTAINING PROTEIN"/>
    <property type="match status" value="1"/>
</dbReference>
<keyword evidence="1" id="KW-1133">Transmembrane helix</keyword>
<dbReference type="InterPro" id="IPR013320">
    <property type="entry name" value="ConA-like_dom_sf"/>
</dbReference>
<dbReference type="AlphaFoldDB" id="A0A1S3IPP4"/>
<feature type="transmembrane region" description="Helical" evidence="1">
    <location>
        <begin position="274"/>
        <end position="289"/>
    </location>
</feature>
<evidence type="ECO:0000256" key="1">
    <source>
        <dbReference type="SAM" id="Phobius"/>
    </source>
</evidence>
<keyword evidence="4" id="KW-1185">Reference proteome</keyword>
<keyword evidence="1" id="KW-0812">Transmembrane</keyword>
<dbReference type="InterPro" id="IPR051560">
    <property type="entry name" value="MAM_domain-containing"/>
</dbReference>
<dbReference type="InParanoid" id="A0A1S3IPP4"/>
<proteinExistence type="predicted"/>
<evidence type="ECO:0000313" key="4">
    <source>
        <dbReference type="Proteomes" id="UP000085678"/>
    </source>
</evidence>
<feature type="chain" id="PRO_5010370161" evidence="2">
    <location>
        <begin position="20"/>
        <end position="291"/>
    </location>
</feature>